<keyword evidence="7" id="KW-0812">Transmembrane</keyword>
<evidence type="ECO:0000256" key="6">
    <source>
        <dbReference type="ARBA" id="ARBA00023326"/>
    </source>
</evidence>
<reference evidence="9 10" key="1">
    <citation type="submission" date="2021-01" db="EMBL/GenBank/DDBJ databases">
        <title>Prevotella A2931 sp. nov.</title>
        <authorList>
            <person name="Buhl M."/>
            <person name="Oberhettinger P."/>
        </authorList>
    </citation>
    <scope>NUCLEOTIDE SEQUENCE [LARGE SCALE GENOMIC DNA]</scope>
    <source>
        <strain evidence="9 10">A2931</strain>
    </source>
</reference>
<keyword evidence="6" id="KW-0624">Polysaccharide degradation</keyword>
<dbReference type="PROSITE" id="PS50022">
    <property type="entry name" value="FA58C_3"/>
    <property type="match status" value="1"/>
</dbReference>
<comment type="caution">
    <text evidence="9">The sequence shown here is derived from an EMBL/GenBank/DDBJ whole genome shotgun (WGS) entry which is preliminary data.</text>
</comment>
<dbReference type="PROSITE" id="PS00659">
    <property type="entry name" value="GLYCOSYL_HYDROL_F5"/>
    <property type="match status" value="1"/>
</dbReference>
<sequence>MNKVYLPYRRFKYVLGALCIGLMFGYSLKGMTQNVDDFKLRQGVNIGDWLSQKANISFKEKDVKMLAALKFDHVRFPVDESQLFNTDGSKNTDNFARLHTAIKWIEKYDMKAIVDLHIIKEHGDNGETESFVDNFEDGLMGKWRVNSSSGIKVEVVNNPEATGCNTSQKVLHISQTENSDWKGAERKDVYINIGSDMFKYLRFKVRKNKTGKIVFKFEAEDGSKAYLGYDVKTKNQWIEADVSPYHKLEGKKITRITIRPGNDMSELWIDDVAFSTSHSGYKTVVKHNLWNNAEARKHFITIWKQIQNELKKYPNDLLAYELLNEPTAPTAAVWNNLAAQTLAEIHKQEPNRKVVIGSNLWNNVSQFPYLEVPSGDRNIILTFHFYNPHLLTHYQASWHSLFANITVPVKYPGQMVSDDDFNTLSPADQAAVSSEGRTFDKATLKTLMKQAIDKAKALGLQVWCGEYGCYNKTPQQSRLKWIEDVSQICREYDIGHCLWNFQGGFGFVTPGVSKINDAYTLNTQIDWERLNIASRKNNPMVKAYATDNNSGSYGAEKAIDGAYDTRWGAGNNVGETDWWIDLGRVYTISMICPLWENYARKYEIYTAIDAGSDGTPQWNTTPIITQNKKLDDYRRTYISTDIAAGSYFSDPHVPDSPIKARYIKLKQLKSASSTWGASLWEMHIIGTPEGPTSHIDRKGCASAATHLTNKDDIYTLRGIKVPNKQLAGKIYIQAGKKYVAQ</sequence>
<dbReference type="Proteomes" id="UP000664265">
    <property type="component" value="Unassembled WGS sequence"/>
</dbReference>
<keyword evidence="7" id="KW-1133">Transmembrane helix</keyword>
<dbReference type="InterPro" id="IPR008979">
    <property type="entry name" value="Galactose-bd-like_sf"/>
</dbReference>
<protein>
    <submittedName>
        <fullName evidence="9">Cellulase family glycosylhydrolase</fullName>
    </submittedName>
</protein>
<dbReference type="Gene3D" id="3.20.20.80">
    <property type="entry name" value="Glycosidases"/>
    <property type="match status" value="2"/>
</dbReference>
<dbReference type="EMBL" id="JAERMS010000015">
    <property type="protein sequence ID" value="MBO1363394.1"/>
    <property type="molecule type" value="Genomic_DNA"/>
</dbReference>
<evidence type="ECO:0000313" key="9">
    <source>
        <dbReference type="EMBL" id="MBO1363394.1"/>
    </source>
</evidence>
<feature type="domain" description="F5/8 type C" evidence="8">
    <location>
        <begin position="525"/>
        <end position="687"/>
    </location>
</feature>
<gene>
    <name evidence="9" type="ORF">JHU38_06335</name>
</gene>
<accession>A0ABS3M5E8</accession>
<proteinExistence type="inferred from homology"/>
<dbReference type="SUPFAM" id="SSF51445">
    <property type="entry name" value="(Trans)glycosidases"/>
    <property type="match status" value="1"/>
</dbReference>
<keyword evidence="2" id="KW-0378">Hydrolase</keyword>
<evidence type="ECO:0000256" key="3">
    <source>
        <dbReference type="ARBA" id="ARBA00023001"/>
    </source>
</evidence>
<dbReference type="PANTHER" id="PTHR31297">
    <property type="entry name" value="GLUCAN ENDO-1,6-BETA-GLUCOSIDASE B"/>
    <property type="match status" value="1"/>
</dbReference>
<dbReference type="RefSeq" id="WP_107581208.1">
    <property type="nucleotide sequence ID" value="NZ_JAERMS010000015.1"/>
</dbReference>
<dbReference type="SUPFAM" id="SSF49785">
    <property type="entry name" value="Galactose-binding domain-like"/>
    <property type="match status" value="1"/>
</dbReference>
<evidence type="ECO:0000256" key="2">
    <source>
        <dbReference type="ARBA" id="ARBA00022801"/>
    </source>
</evidence>
<dbReference type="Pfam" id="PF00754">
    <property type="entry name" value="F5_F8_type_C"/>
    <property type="match status" value="1"/>
</dbReference>
<evidence type="ECO:0000313" key="10">
    <source>
        <dbReference type="Proteomes" id="UP000664265"/>
    </source>
</evidence>
<dbReference type="Gene3D" id="2.60.120.260">
    <property type="entry name" value="Galactose-binding domain-like"/>
    <property type="match status" value="1"/>
</dbReference>
<organism evidence="9 10">
    <name type="scientific">Prevotella illustrans</name>
    <dbReference type="NCBI Taxonomy" id="2800387"/>
    <lineage>
        <taxon>Bacteria</taxon>
        <taxon>Pseudomonadati</taxon>
        <taxon>Bacteroidota</taxon>
        <taxon>Bacteroidia</taxon>
        <taxon>Bacteroidales</taxon>
        <taxon>Prevotellaceae</taxon>
        <taxon>Prevotella</taxon>
    </lineage>
</organism>
<keyword evidence="3" id="KW-0136">Cellulose degradation</keyword>
<dbReference type="InterPro" id="IPR000421">
    <property type="entry name" value="FA58C"/>
</dbReference>
<evidence type="ECO:0000256" key="4">
    <source>
        <dbReference type="ARBA" id="ARBA00023277"/>
    </source>
</evidence>
<dbReference type="InterPro" id="IPR050386">
    <property type="entry name" value="Glycosyl_hydrolase_5"/>
</dbReference>
<feature type="transmembrane region" description="Helical" evidence="7">
    <location>
        <begin position="12"/>
        <end position="28"/>
    </location>
</feature>
<keyword evidence="10" id="KW-1185">Reference proteome</keyword>
<dbReference type="InterPro" id="IPR001547">
    <property type="entry name" value="Glyco_hydro_5"/>
</dbReference>
<evidence type="ECO:0000256" key="5">
    <source>
        <dbReference type="ARBA" id="ARBA00023295"/>
    </source>
</evidence>
<evidence type="ECO:0000259" key="8">
    <source>
        <dbReference type="PROSITE" id="PS50022"/>
    </source>
</evidence>
<dbReference type="InterPro" id="IPR018087">
    <property type="entry name" value="Glyco_hydro_5_CS"/>
</dbReference>
<dbReference type="Pfam" id="PF00150">
    <property type="entry name" value="Cellulase"/>
    <property type="match status" value="2"/>
</dbReference>
<keyword evidence="7" id="KW-0472">Membrane</keyword>
<evidence type="ECO:0000256" key="7">
    <source>
        <dbReference type="SAM" id="Phobius"/>
    </source>
</evidence>
<dbReference type="PANTHER" id="PTHR31297:SF41">
    <property type="entry name" value="ENDOGLUCANASE, PUTATIVE (AFU_ORTHOLOGUE AFUA_5G01830)-RELATED"/>
    <property type="match status" value="1"/>
</dbReference>
<evidence type="ECO:0000256" key="1">
    <source>
        <dbReference type="ARBA" id="ARBA00005641"/>
    </source>
</evidence>
<keyword evidence="5" id="KW-0326">Glycosidase</keyword>
<keyword evidence="4" id="KW-0119">Carbohydrate metabolism</keyword>
<name>A0ABS3M5E8_9BACT</name>
<dbReference type="InterPro" id="IPR017853">
    <property type="entry name" value="GH"/>
</dbReference>
<comment type="similarity">
    <text evidence="1">Belongs to the glycosyl hydrolase 5 (cellulase A) family.</text>
</comment>